<evidence type="ECO:0000259" key="2">
    <source>
        <dbReference type="PROSITE" id="PS51820"/>
    </source>
</evidence>
<name>A0A848GLZ7_9BACT</name>
<dbReference type="PROSITE" id="PS51820">
    <property type="entry name" value="PA14"/>
    <property type="match status" value="1"/>
</dbReference>
<evidence type="ECO:0000256" key="1">
    <source>
        <dbReference type="SAM" id="MobiDB-lite"/>
    </source>
</evidence>
<accession>A0A848GLZ7</accession>
<dbReference type="InterPro" id="IPR037524">
    <property type="entry name" value="PA14/GLEYA"/>
</dbReference>
<dbReference type="InterPro" id="IPR011658">
    <property type="entry name" value="PA14_dom"/>
</dbReference>
<dbReference type="RefSeq" id="WP_169225396.1">
    <property type="nucleotide sequence ID" value="NZ_JABBGC010000001.1"/>
</dbReference>
<dbReference type="SUPFAM" id="SSF56988">
    <property type="entry name" value="Anthrax protective antigen"/>
    <property type="match status" value="1"/>
</dbReference>
<organism evidence="3 4">
    <name type="scientific">Chitinophaga fulva</name>
    <dbReference type="NCBI Taxonomy" id="2728842"/>
    <lineage>
        <taxon>Bacteria</taxon>
        <taxon>Pseudomonadati</taxon>
        <taxon>Bacteroidota</taxon>
        <taxon>Chitinophagia</taxon>
        <taxon>Chitinophagales</taxon>
        <taxon>Chitinophagaceae</taxon>
        <taxon>Chitinophaga</taxon>
    </lineage>
</organism>
<gene>
    <name evidence="3" type="ORF">HHL17_14420</name>
</gene>
<proteinExistence type="predicted"/>
<feature type="region of interest" description="Disordered" evidence="1">
    <location>
        <begin position="58"/>
        <end position="82"/>
    </location>
</feature>
<feature type="domain" description="PA14" evidence="2">
    <location>
        <begin position="619"/>
        <end position="762"/>
    </location>
</feature>
<dbReference type="EMBL" id="JABBGC010000001">
    <property type="protein sequence ID" value="NML38399.1"/>
    <property type="molecule type" value="Genomic_DNA"/>
</dbReference>
<dbReference type="Gene3D" id="3.90.182.10">
    <property type="entry name" value="Toxin - Anthrax Protective Antigen,domain 1"/>
    <property type="match status" value="1"/>
</dbReference>
<dbReference type="Proteomes" id="UP000583266">
    <property type="component" value="Unassembled WGS sequence"/>
</dbReference>
<comment type="caution">
    <text evidence="3">The sequence shown here is derived from an EMBL/GenBank/DDBJ whole genome shotgun (WGS) entry which is preliminary data.</text>
</comment>
<feature type="compositionally biased region" description="Low complexity" evidence="1">
    <location>
        <begin position="62"/>
        <end position="71"/>
    </location>
</feature>
<reference evidence="3 4" key="1">
    <citation type="submission" date="2020-04" db="EMBL/GenBank/DDBJ databases">
        <title>Chitinophaga sp. G-6-1-13 sp. nov., isolated from soil.</title>
        <authorList>
            <person name="Dahal R.H."/>
            <person name="Chaudhary D.K."/>
        </authorList>
    </citation>
    <scope>NUCLEOTIDE SEQUENCE [LARGE SCALE GENOMIC DNA]</scope>
    <source>
        <strain evidence="3 4">G-6-1-13</strain>
    </source>
</reference>
<keyword evidence="4" id="KW-1185">Reference proteome</keyword>
<evidence type="ECO:0000313" key="3">
    <source>
        <dbReference type="EMBL" id="NML38399.1"/>
    </source>
</evidence>
<sequence length="1868" mass="207327">MILAIAEKWKKAIACFLLAIIYVETVVPGYALGSPHSGRIPVKVTETPVREWLSVAPPAAPEPKASAPAPADKVDGGPTQPEATSFTAVGSDKMVDLFTGDFSYSIPLLDVGGYPLALGYNSGISMDQEASWTGLGWNLNPGSITRNMRGIPDDFNGEDQITKTLSVNENKTTGGSLGITTELFGFDLKKVGKLVSDSISGGFTATAGIYNNTYRGWGAEAGFNTSLSVGIQGAGSLTAGMGLSNSTSDGVTISPSLDVQTSAIKNGDGGSFTGNLSIGSAYNTRSGMKALQFSGGVRMSTDQLKRPYTFSAMADSRISFAYPSSTPNINMAYTNSMFTGKLAVGFEVNGVHFNIFGSGYQLKQTIEREDQKRTLPAYGYLHYEDGARRPEALLDFNRERELPVKEALKTIGIPSYTYDVFSISGEGTGGMFRAYRSDIGYMYDPYLKTKDKSFTGGVDLGVGSLYHLGANLDMTSSNTTTTAWQANNALAREVAFTSSEKNYEAAYFRNPGEMSINPKAFYETVGGDDVVTAQLKGDGSSDIGTTGSLYRYKNGEHVGLLPITATTARKTERDKRTQLITYLNAKEASEAGLTRFIENYRENKYTFDNCNTKYAGDPEEKRGIYAEYETHGGASLGSCNQRGYTFWDLETLMAMTPGIKLPYDYFMMTSRYRLRAPVTGVYTVHCEFNDHFALSVNGKEINDFQKDWNGRDENHDEYYSINLEKGKMYDVAMWYMNTEADGFLSVKWQCGNVAVTEDDLFLPNPPDNFEVVPGKLNKEKRINSFRKPHHISEVNVLNADGKRYVYGLPVYNLKQEEVTFSADYGRANAAEGVVNYNSASDKERDDSTSNNRGNEHYFNKEEIPAYAHSFLLTGIVSPDYVDITGDGITDDDAGNAVKFNYTRTAGVNNPYKWRTPYTKFATYNEGLKTDRRDDKGSYVYGEKELWYLNSVESKNMIAIFKLGDREDLLPIDRNGAKIVGSKQAKRLEEINLYVKAEYLKDSVNAKPVKTVHFEYSYELCPGVNAPEGSAGKLTLKKLWFSYNGNESKTNKVRNQQNAYVFHYNSNNPGYNSKSFDRWGNYKNPKDNPNYTDRDPISNVEMPYALQDSTLAAKNVAAWTLDSIVLPSGGRMKVTYEADDYAYVQHRRASKMTRIAGFAGSRPQYTGDLTDNLYEIAGGRHDNLYVAFDAASPVTSNKEVFDNYLSELHDTVFFRLYVKMPSDTYGSGYEYVPCYAFLDRSDYGFINNGNTIFVKLRPLKANGEEGGSYSPLAKAAVQFLRLNLPSKAFPDSEMADMDPIKAIQTIVELSTNLPSKLRRFDETARRNGWAMKVDLKRSHARLNDPLYKKYGGGLRVKRIEIYDHWNAMTGQKESKYGTEYSYTTTIKVDGTERQISSGVASYEPVLGGEENSWHTPVMYKDQLAALAPTSVSYVETPLGESFFPAASVGYSKVQTKSIYSKNVRSAKGYEETCFYTAYDFPTIVANSEIERPYSKAMFKPRLGSIMNIDTRYYLALSQGFKIELNDMHGKMRSQKFYSAGKAPQLIKSAAYFYKVDNESAVQKHLNNEVLAIDKSGKIEASFIGKDVELMTDMRRQIFESVAGNIVVDLDAFTIGVIPVPIPTSFPMPQSEENIFNSVAITKVIHRHGILDRVEAFENGSKVVTQNLLYDAETGDVLLTSVQNEFGDSTYQFSYPAHWAYDGMSGAYKNINTTAKNVYVKGGRIVSGLSAAEANQYFASGDEIITYSRNRVAGDECAPILATFPSSGKIWALDANALNGGTPDIYFLTAEGTPFTGNDVTMKIVRSGRKNIQAQIGTVVMMKSPLVWNNGAYKLQIDKDKQILSASMTEYKQNWHVEDKKNSYKECAYK</sequence>
<protein>
    <recommendedName>
        <fullName evidence="2">PA14 domain-containing protein</fullName>
    </recommendedName>
</protein>
<dbReference type="Pfam" id="PF07691">
    <property type="entry name" value="PA14"/>
    <property type="match status" value="1"/>
</dbReference>
<evidence type="ECO:0000313" key="4">
    <source>
        <dbReference type="Proteomes" id="UP000583266"/>
    </source>
</evidence>